<gene>
    <name evidence="7" type="ORF">FTRO_0120200</name>
</gene>
<dbReference type="AlphaFoldDB" id="A0A3F3H336"/>
<accession>A0A3F3H336</accession>
<feature type="transmembrane region" description="Helical" evidence="5">
    <location>
        <begin position="271"/>
        <end position="294"/>
    </location>
</feature>
<dbReference type="RefSeq" id="WP_059394251.1">
    <property type="nucleotide sequence ID" value="NZ_CAUZLZ010000009.1"/>
</dbReference>
<keyword evidence="3 5" id="KW-1133">Transmembrane helix</keyword>
<feature type="transmembrane region" description="Helical" evidence="5">
    <location>
        <begin position="332"/>
        <end position="353"/>
    </location>
</feature>
<organism evidence="7">
    <name type="scientific">Fructobacillus tropaeoli</name>
    <dbReference type="NCBI Taxonomy" id="709323"/>
    <lineage>
        <taxon>Bacteria</taxon>
        <taxon>Bacillati</taxon>
        <taxon>Bacillota</taxon>
        <taxon>Bacilli</taxon>
        <taxon>Lactobacillales</taxon>
        <taxon>Lactobacillaceae</taxon>
        <taxon>Fructobacillus</taxon>
    </lineage>
</organism>
<keyword evidence="4 5" id="KW-0472">Membrane</keyword>
<dbReference type="GO" id="GO:0016020">
    <property type="term" value="C:membrane"/>
    <property type="evidence" value="ECO:0007669"/>
    <property type="project" value="UniProtKB-SubCell"/>
</dbReference>
<dbReference type="Pfam" id="PF12698">
    <property type="entry name" value="ABC2_membrane_3"/>
    <property type="match status" value="1"/>
</dbReference>
<keyword evidence="2 5" id="KW-0812">Transmembrane</keyword>
<feature type="transmembrane region" description="Helical" evidence="5">
    <location>
        <begin position="359"/>
        <end position="377"/>
    </location>
</feature>
<feature type="transmembrane region" description="Helical" evidence="5">
    <location>
        <begin position="306"/>
        <end position="325"/>
    </location>
</feature>
<feature type="transmembrane region" description="Helical" evidence="5">
    <location>
        <begin position="175"/>
        <end position="196"/>
    </location>
</feature>
<dbReference type="Proteomes" id="UP000064514">
    <property type="component" value="Unassembled WGS sequence"/>
</dbReference>
<feature type="domain" description="ABC-2 type transporter transmembrane" evidence="6">
    <location>
        <begin position="20"/>
        <end position="375"/>
    </location>
</feature>
<dbReference type="GO" id="GO:0140359">
    <property type="term" value="F:ABC-type transporter activity"/>
    <property type="evidence" value="ECO:0007669"/>
    <property type="project" value="InterPro"/>
</dbReference>
<dbReference type="EMBL" id="DF968089">
    <property type="protein sequence ID" value="GAP04914.1"/>
    <property type="molecule type" value="Genomic_DNA"/>
</dbReference>
<protein>
    <submittedName>
        <fullName evidence="7">ABC transporter permease protein</fullName>
    </submittedName>
</protein>
<evidence type="ECO:0000313" key="7">
    <source>
        <dbReference type="EMBL" id="GAP04914.1"/>
    </source>
</evidence>
<evidence type="ECO:0000256" key="4">
    <source>
        <dbReference type="ARBA" id="ARBA00023136"/>
    </source>
</evidence>
<evidence type="ECO:0000256" key="1">
    <source>
        <dbReference type="ARBA" id="ARBA00004141"/>
    </source>
</evidence>
<feature type="transmembrane region" description="Helical" evidence="5">
    <location>
        <begin position="22"/>
        <end position="43"/>
    </location>
</feature>
<dbReference type="InterPro" id="IPR013525">
    <property type="entry name" value="ABC2_TM"/>
</dbReference>
<evidence type="ECO:0000256" key="3">
    <source>
        <dbReference type="ARBA" id="ARBA00022989"/>
    </source>
</evidence>
<evidence type="ECO:0000256" key="2">
    <source>
        <dbReference type="ARBA" id="ARBA00022692"/>
    </source>
</evidence>
<name>A0A3F3H336_9LACO</name>
<evidence type="ECO:0000259" key="6">
    <source>
        <dbReference type="Pfam" id="PF12698"/>
    </source>
</evidence>
<evidence type="ECO:0000256" key="5">
    <source>
        <dbReference type="SAM" id="Phobius"/>
    </source>
</evidence>
<dbReference type="STRING" id="709323.GCA_001047135_01481"/>
<sequence length="407" mass="43823">MTNPTLLVAKHTYLTRLKKKSFWWLIISPILLIAAAGLLGYGISYFSNDQPAKVAIIGPSTSREAISQSANKMNIKVSSITDEQSAQSALKKQTIDGILTLNDGQGTLVTQQKAPKIDKDQLQAVLSKLFLTTQAENYGLTARQTAALMTPFSLKTTIQNQSSQQDADNNQAAKAVISVAVTIIVLLIVSTYASLIGNEIANEKSSRIMETLLAASSAQAQYFGKLLGITGLLVTQLLSYVVLGVGANLFGQQITMVKQALSYLTALTPAFLTYTFVFIIVATGLYLILAAIAASLVNDTSQVSQAMVPVTTLAMIPYVVGLASASNGGNNVVVRIFAYIPFMSQSTMPSLLANQYVNWWQALLSLTISLIALVALAQYGQKLYAKNVLSYSDENILKQLLASFKRS</sequence>
<feature type="transmembrane region" description="Helical" evidence="5">
    <location>
        <begin position="226"/>
        <end position="250"/>
    </location>
</feature>
<comment type="subcellular location">
    <subcellularLocation>
        <location evidence="1">Membrane</location>
        <topology evidence="1">Multi-pass membrane protein</topology>
    </subcellularLocation>
</comment>
<proteinExistence type="predicted"/>
<reference evidence="7" key="1">
    <citation type="journal article" date="2015" name="BMC Genomics">
        <title>Comparative genomics of Fructobacillus spp. and Leuconostoc spp. reveals niche-specific evolution of Fructobacillus spp.</title>
        <authorList>
            <person name="Endo A."/>
            <person name="Tanizawa Y."/>
            <person name="Tanaka N."/>
            <person name="Maeno S."/>
            <person name="Kumar H."/>
            <person name="Shiwa Y."/>
            <person name="Okada S."/>
            <person name="Yoshikawa H."/>
            <person name="Dicks L."/>
            <person name="Nakagawa J."/>
            <person name="Arita M."/>
        </authorList>
    </citation>
    <scope>NUCLEOTIDE SEQUENCE [LARGE SCALE GENOMIC DNA]</scope>
    <source>
        <strain evidence="7">F214-1</strain>
    </source>
</reference>